<evidence type="ECO:0000256" key="5">
    <source>
        <dbReference type="ARBA" id="ARBA00022801"/>
    </source>
</evidence>
<dbReference type="GO" id="GO:0019843">
    <property type="term" value="F:rRNA binding"/>
    <property type="evidence" value="ECO:0007669"/>
    <property type="project" value="UniProtKB-UniRule"/>
</dbReference>
<feature type="domain" description="RNase III" evidence="7">
    <location>
        <begin position="22"/>
        <end position="118"/>
    </location>
</feature>
<sequence length="138" mass="15369">MTDYLDLRLNEDAVRSISTLGLAYLGDAVFELMVRSRLCLEGKATSGKLHKAAVSRVSAPAQAAAARRLLPLLSEEEQAVFRRGRNANVHAVPKNASREDYQTATALETLFGWLYLHGRRGRLNELFENILRDEEAGK</sequence>
<dbReference type="InterPro" id="IPR000999">
    <property type="entry name" value="RNase_III_dom"/>
</dbReference>
<dbReference type="SUPFAM" id="SSF69065">
    <property type="entry name" value="RNase III domain-like"/>
    <property type="match status" value="1"/>
</dbReference>
<accession>A0A1W1YIW3</accession>
<dbReference type="GO" id="GO:0006364">
    <property type="term" value="P:rRNA processing"/>
    <property type="evidence" value="ECO:0007669"/>
    <property type="project" value="UniProtKB-UniRule"/>
</dbReference>
<keyword evidence="2 6" id="KW-0698">rRNA processing</keyword>
<feature type="active site" evidence="6">
    <location>
        <position position="27"/>
    </location>
</feature>
<evidence type="ECO:0000313" key="9">
    <source>
        <dbReference type="Proteomes" id="UP000192790"/>
    </source>
</evidence>
<dbReference type="PIRSF" id="PIRSF005520">
    <property type="entry name" value="UCP005520"/>
    <property type="match status" value="1"/>
</dbReference>
<keyword evidence="1 6" id="KW-0690">Ribosome biogenesis</keyword>
<dbReference type="STRING" id="1122930.SAMN02745168_0451"/>
<comment type="cofactor">
    <cofactor evidence="6">
        <name>Mg(2+)</name>
        <dbReference type="ChEBI" id="CHEBI:18420"/>
    </cofactor>
</comment>
<evidence type="ECO:0000256" key="1">
    <source>
        <dbReference type="ARBA" id="ARBA00022517"/>
    </source>
</evidence>
<comment type="similarity">
    <text evidence="6">Belongs to the MrnC RNase family.</text>
</comment>
<proteinExistence type="inferred from homology"/>
<evidence type="ECO:0000259" key="7">
    <source>
        <dbReference type="Pfam" id="PF00636"/>
    </source>
</evidence>
<evidence type="ECO:0000313" key="8">
    <source>
        <dbReference type="EMBL" id="SMC36107.1"/>
    </source>
</evidence>
<protein>
    <recommendedName>
        <fullName evidence="6">Mini-ribonuclease 3</fullName>
        <shortName evidence="6">Mini-3</shortName>
        <shortName evidence="6">Mini-RNase 3</shortName>
        <ecNumber evidence="6">3.1.26.-</ecNumber>
    </recommendedName>
    <alternativeName>
        <fullName evidence="6">Mini-RNase III</fullName>
        <shortName evidence="6">Mini-III</shortName>
    </alternativeName>
</protein>
<keyword evidence="6" id="KW-0460">Magnesium</keyword>
<comment type="subcellular location">
    <subcellularLocation>
        <location evidence="6">Cytoplasm</location>
    </subcellularLocation>
</comment>
<dbReference type="PANTHER" id="PTHR34276:SF1">
    <property type="entry name" value="MINI-RIBONUCLEASE 3"/>
    <property type="match status" value="1"/>
</dbReference>
<keyword evidence="3 6" id="KW-0540">Nuclease</keyword>
<evidence type="ECO:0000256" key="4">
    <source>
        <dbReference type="ARBA" id="ARBA00022759"/>
    </source>
</evidence>
<keyword evidence="5 6" id="KW-0378">Hydrolase</keyword>
<evidence type="ECO:0000256" key="6">
    <source>
        <dbReference type="HAMAP-Rule" id="MF_01468"/>
    </source>
</evidence>
<dbReference type="Gene3D" id="1.10.1520.10">
    <property type="entry name" value="Ribonuclease III domain"/>
    <property type="match status" value="1"/>
</dbReference>
<reference evidence="8 9" key="1">
    <citation type="submission" date="2017-04" db="EMBL/GenBank/DDBJ databases">
        <authorList>
            <person name="Afonso C.L."/>
            <person name="Miller P.J."/>
            <person name="Scott M.A."/>
            <person name="Spackman E."/>
            <person name="Goraichik I."/>
            <person name="Dimitrov K.M."/>
            <person name="Suarez D.L."/>
            <person name="Swayne D.E."/>
        </authorList>
    </citation>
    <scope>NUCLEOTIDE SEQUENCE [LARGE SCALE GENOMIC DNA]</scope>
    <source>
        <strain evidence="8 9">DSM 12816</strain>
    </source>
</reference>
<keyword evidence="6" id="KW-0699">rRNA-binding</keyword>
<dbReference type="GO" id="GO:0005737">
    <property type="term" value="C:cytoplasm"/>
    <property type="evidence" value="ECO:0007669"/>
    <property type="project" value="UniProtKB-SubCell"/>
</dbReference>
<dbReference type="EC" id="3.1.26.-" evidence="6"/>
<name>A0A1W1YIW3_9FIRM</name>
<evidence type="ECO:0000256" key="3">
    <source>
        <dbReference type="ARBA" id="ARBA00022722"/>
    </source>
</evidence>
<dbReference type="PANTHER" id="PTHR34276">
    <property type="entry name" value="MINI-RIBONUCLEASE 3"/>
    <property type="match status" value="1"/>
</dbReference>
<keyword evidence="6" id="KW-0963">Cytoplasm</keyword>
<dbReference type="GO" id="GO:0004525">
    <property type="term" value="F:ribonuclease III activity"/>
    <property type="evidence" value="ECO:0007669"/>
    <property type="project" value="InterPro"/>
</dbReference>
<dbReference type="AlphaFoldDB" id="A0A1W1YIW3"/>
<dbReference type="InterPro" id="IPR008226">
    <property type="entry name" value="Mini3_fam"/>
</dbReference>
<keyword evidence="6" id="KW-0694">RNA-binding</keyword>
<comment type="function">
    <text evidence="6">Involved in correct processing of both the 5' and 3' ends of 23S rRNA precursor. Processes 30S rRNA precursor transcript even in absence of ribonuclease 3 (Rnc); Rnc processes 30S rRNA into smaller rRNA precursors.</text>
</comment>
<comment type="subunit">
    <text evidence="6">Homodimer.</text>
</comment>
<dbReference type="Proteomes" id="UP000192790">
    <property type="component" value="Unassembled WGS sequence"/>
</dbReference>
<keyword evidence="9" id="KW-1185">Reference proteome</keyword>
<dbReference type="EMBL" id="FWXW01000001">
    <property type="protein sequence ID" value="SMC36107.1"/>
    <property type="molecule type" value="Genomic_DNA"/>
</dbReference>
<organism evidence="8 9">
    <name type="scientific">Papillibacter cinnamivorans DSM 12816</name>
    <dbReference type="NCBI Taxonomy" id="1122930"/>
    <lineage>
        <taxon>Bacteria</taxon>
        <taxon>Bacillati</taxon>
        <taxon>Bacillota</taxon>
        <taxon>Clostridia</taxon>
        <taxon>Eubacteriales</taxon>
        <taxon>Oscillospiraceae</taxon>
        <taxon>Papillibacter</taxon>
    </lineage>
</organism>
<evidence type="ECO:0000256" key="2">
    <source>
        <dbReference type="ARBA" id="ARBA00022552"/>
    </source>
</evidence>
<dbReference type="Pfam" id="PF00636">
    <property type="entry name" value="Ribonuclease_3"/>
    <property type="match status" value="1"/>
</dbReference>
<keyword evidence="4 6" id="KW-0255">Endonuclease</keyword>
<dbReference type="InterPro" id="IPR036389">
    <property type="entry name" value="RNase_III_sf"/>
</dbReference>
<gene>
    <name evidence="6" type="primary">mrnC</name>
    <name evidence="8" type="ORF">SAMN02745168_0451</name>
</gene>
<dbReference type="RefSeq" id="WP_084233095.1">
    <property type="nucleotide sequence ID" value="NZ_FWXW01000001.1"/>
</dbReference>
<dbReference type="HAMAP" id="MF_01468">
    <property type="entry name" value="RNase_Mini_III"/>
    <property type="match status" value="1"/>
</dbReference>